<comment type="similarity">
    <text evidence="1">Belongs to the LDH2/MDH2 oxidoreductase family.</text>
</comment>
<dbReference type="PANTHER" id="PTHR11091">
    <property type="entry name" value="OXIDOREDUCTASE-RELATED"/>
    <property type="match status" value="1"/>
</dbReference>
<evidence type="ECO:0000256" key="1">
    <source>
        <dbReference type="ARBA" id="ARBA00006056"/>
    </source>
</evidence>
<evidence type="ECO:0000313" key="4">
    <source>
        <dbReference type="EMBL" id="ANN74515.1"/>
    </source>
</evidence>
<dbReference type="InterPro" id="IPR036111">
    <property type="entry name" value="Mal/L-sulfo/L-lacto_DH-like_sf"/>
</dbReference>
<dbReference type="SUPFAM" id="SSF89733">
    <property type="entry name" value="L-sulfolactate dehydrogenase-like"/>
    <property type="match status" value="1"/>
</dbReference>
<protein>
    <submittedName>
        <fullName evidence="4">Malate dehydrogenase</fullName>
    </submittedName>
</protein>
<dbReference type="InterPro" id="IPR003767">
    <property type="entry name" value="Malate/L-lactate_DH-like"/>
</dbReference>
<organism evidence="4 5">
    <name type="scientific">Bordetella bronchialis</name>
    <dbReference type="NCBI Taxonomy" id="463025"/>
    <lineage>
        <taxon>Bacteria</taxon>
        <taxon>Pseudomonadati</taxon>
        <taxon>Pseudomonadota</taxon>
        <taxon>Betaproteobacteria</taxon>
        <taxon>Burkholderiales</taxon>
        <taxon>Alcaligenaceae</taxon>
        <taxon>Bordetella</taxon>
    </lineage>
</organism>
<proteinExistence type="inferred from homology"/>
<evidence type="ECO:0000256" key="3">
    <source>
        <dbReference type="SAM" id="MobiDB-lite"/>
    </source>
</evidence>
<feature type="region of interest" description="Disordered" evidence="3">
    <location>
        <begin position="296"/>
        <end position="315"/>
    </location>
</feature>
<dbReference type="Proteomes" id="UP000092213">
    <property type="component" value="Chromosome"/>
</dbReference>
<dbReference type="GO" id="GO:0016491">
    <property type="term" value="F:oxidoreductase activity"/>
    <property type="evidence" value="ECO:0007669"/>
    <property type="project" value="UniProtKB-KW"/>
</dbReference>
<accession>A0A193G3U2</accession>
<dbReference type="Gene3D" id="3.30.1370.60">
    <property type="entry name" value="Hypothetical oxidoreductase yiak, domain 2"/>
    <property type="match status" value="1"/>
</dbReference>
<dbReference type="AlphaFoldDB" id="A0A193G3U2"/>
<keyword evidence="2" id="KW-0560">Oxidoreductase</keyword>
<sequence length="355" mass="37579">MRYCDADALADWGAACLRAHDVPEEDAARVARSLVQTSLWGIDSHGIARLPHYLNRLAHGSILARPVVTVSRSGVATAQVDGGQGLGIVVSHRANRAAMDIAAECGVGAVGVHNSSHCGAIGLYTRDVAREGMVGIAFTHSDSIAAPFGGHAPFLGTNPISIAFPRADGEPVCLDMATTSIPWNRVMNARREGTPLPAGVAVDDRGADARDAAAARALRPLGGPDYGHKGYALALMIELLCGPLNGNPYGPHISPMYEKLELPRRLGAFFVVIDPARFPGGPTLAATVEQMARELAQQPGQPRMPGDPEREAAARRRVQGIPLEPGLWAEMSAWSERLRVPMPAARRGDQAQAAQ</sequence>
<dbReference type="InterPro" id="IPR043143">
    <property type="entry name" value="Mal/L-sulf/L-lact_DH-like_NADP"/>
</dbReference>
<evidence type="ECO:0000313" key="5">
    <source>
        <dbReference type="Proteomes" id="UP000092213"/>
    </source>
</evidence>
<reference evidence="4 5" key="1">
    <citation type="submission" date="2016-06" db="EMBL/GenBank/DDBJ databases">
        <title>Complete genome sequences of Bordetella bronchialis and Bordetella flabilis.</title>
        <authorList>
            <person name="LiPuma J.J."/>
            <person name="Spilker T."/>
        </authorList>
    </citation>
    <scope>NUCLEOTIDE SEQUENCE [LARGE SCALE GENOMIC DNA]</scope>
    <source>
        <strain evidence="4 5">AU17976</strain>
    </source>
</reference>
<dbReference type="Gene3D" id="1.10.1530.10">
    <property type="match status" value="1"/>
</dbReference>
<name>A0A193G3U2_9BORD</name>
<dbReference type="EMBL" id="CP016171">
    <property type="protein sequence ID" value="ANN74515.1"/>
    <property type="molecule type" value="Genomic_DNA"/>
</dbReference>
<dbReference type="InterPro" id="IPR043144">
    <property type="entry name" value="Mal/L-sulf/L-lact_DH-like_ah"/>
</dbReference>
<dbReference type="STRING" id="463025.BAU08_02930"/>
<evidence type="ECO:0000256" key="2">
    <source>
        <dbReference type="ARBA" id="ARBA00023002"/>
    </source>
</evidence>
<dbReference type="Pfam" id="PF02615">
    <property type="entry name" value="Ldh_2"/>
    <property type="match status" value="1"/>
</dbReference>
<gene>
    <name evidence="4" type="ORF">BAU08_02930</name>
</gene>
<dbReference type="PANTHER" id="PTHR11091:SF0">
    <property type="entry name" value="MALATE DEHYDROGENASE"/>
    <property type="match status" value="1"/>
</dbReference>